<evidence type="ECO:0000256" key="2">
    <source>
        <dbReference type="ARBA" id="ARBA00010663"/>
    </source>
</evidence>
<protein>
    <recommendedName>
        <fullName evidence="16">G-protein coupled receptors family 1 profile domain-containing protein</fullName>
    </recommendedName>
</protein>
<dbReference type="PRINTS" id="PR00237">
    <property type="entry name" value="GPCRRHODOPSN"/>
</dbReference>
<comment type="subcellular location">
    <subcellularLocation>
        <location evidence="1">Membrane</location>
        <topology evidence="1">Multi-pass membrane protein</topology>
    </subcellularLocation>
</comment>
<dbReference type="PROSITE" id="PS50262">
    <property type="entry name" value="G_PROTEIN_RECEP_F1_2"/>
    <property type="match status" value="1"/>
</dbReference>
<evidence type="ECO:0000256" key="7">
    <source>
        <dbReference type="ARBA" id="ARBA00022989"/>
    </source>
</evidence>
<evidence type="ECO:0000256" key="11">
    <source>
        <dbReference type="ARBA" id="ARBA00023170"/>
    </source>
</evidence>
<evidence type="ECO:0000256" key="13">
    <source>
        <dbReference type="ARBA" id="ARBA00023305"/>
    </source>
</evidence>
<feature type="domain" description="G-protein coupled receptors family 1 profile" evidence="16">
    <location>
        <begin position="122"/>
        <end position="410"/>
    </location>
</feature>
<proteinExistence type="inferred from homology"/>
<evidence type="ECO:0000256" key="8">
    <source>
        <dbReference type="ARBA" id="ARBA00022991"/>
    </source>
</evidence>
<dbReference type="InterPro" id="IPR027430">
    <property type="entry name" value="Retinal_BS"/>
</dbReference>
<gene>
    <name evidence="17" type="ORF">Pmani_019875</name>
</gene>
<organism evidence="17 18">
    <name type="scientific">Petrolisthes manimaculis</name>
    <dbReference type="NCBI Taxonomy" id="1843537"/>
    <lineage>
        <taxon>Eukaryota</taxon>
        <taxon>Metazoa</taxon>
        <taxon>Ecdysozoa</taxon>
        <taxon>Arthropoda</taxon>
        <taxon>Crustacea</taxon>
        <taxon>Multicrustacea</taxon>
        <taxon>Malacostraca</taxon>
        <taxon>Eumalacostraca</taxon>
        <taxon>Eucarida</taxon>
        <taxon>Decapoda</taxon>
        <taxon>Pleocyemata</taxon>
        <taxon>Anomura</taxon>
        <taxon>Galatheoidea</taxon>
        <taxon>Porcellanidae</taxon>
        <taxon>Petrolisthes</taxon>
    </lineage>
</organism>
<evidence type="ECO:0000256" key="3">
    <source>
        <dbReference type="ARBA" id="ARBA00022543"/>
    </source>
</evidence>
<dbReference type="EMBL" id="JAWZYT010001896">
    <property type="protein sequence ID" value="KAK4308427.1"/>
    <property type="molecule type" value="Genomic_DNA"/>
</dbReference>
<keyword evidence="11" id="KW-0675">Receptor</keyword>
<dbReference type="GO" id="GO:0016020">
    <property type="term" value="C:membrane"/>
    <property type="evidence" value="ECO:0007669"/>
    <property type="project" value="UniProtKB-SubCell"/>
</dbReference>
<keyword evidence="3" id="KW-0600">Photoreceptor protein</keyword>
<dbReference type="GO" id="GO:0007601">
    <property type="term" value="P:visual perception"/>
    <property type="evidence" value="ECO:0007669"/>
    <property type="project" value="UniProtKB-KW"/>
</dbReference>
<dbReference type="PANTHER" id="PTHR24240">
    <property type="entry name" value="OPSIN"/>
    <property type="match status" value="1"/>
</dbReference>
<feature type="transmembrane region" description="Helical" evidence="15">
    <location>
        <begin position="267"/>
        <end position="290"/>
    </location>
</feature>
<evidence type="ECO:0000256" key="14">
    <source>
        <dbReference type="SAM" id="MobiDB-lite"/>
    </source>
</evidence>
<dbReference type="Gene3D" id="1.20.1070.10">
    <property type="entry name" value="Rhodopsin 7-helix transmembrane proteins"/>
    <property type="match status" value="1"/>
</dbReference>
<evidence type="ECO:0000256" key="9">
    <source>
        <dbReference type="ARBA" id="ARBA00023040"/>
    </source>
</evidence>
<dbReference type="InterPro" id="IPR017452">
    <property type="entry name" value="GPCR_Rhodpsn_7TM"/>
</dbReference>
<keyword evidence="9" id="KW-0297">G-protein coupled receptor</keyword>
<feature type="transmembrane region" description="Helical" evidence="15">
    <location>
        <begin position="142"/>
        <end position="162"/>
    </location>
</feature>
<dbReference type="PROSITE" id="PS00238">
    <property type="entry name" value="OPSIN"/>
    <property type="match status" value="1"/>
</dbReference>
<feature type="transmembrane region" description="Helical" evidence="15">
    <location>
        <begin position="227"/>
        <end position="247"/>
    </location>
</feature>
<evidence type="ECO:0000256" key="15">
    <source>
        <dbReference type="SAM" id="Phobius"/>
    </source>
</evidence>
<feature type="compositionally biased region" description="Low complexity" evidence="14">
    <location>
        <begin position="529"/>
        <end position="567"/>
    </location>
</feature>
<dbReference type="GO" id="GO:0007602">
    <property type="term" value="P:phototransduction"/>
    <property type="evidence" value="ECO:0007669"/>
    <property type="project" value="UniProtKB-KW"/>
</dbReference>
<feature type="transmembrane region" description="Helical" evidence="15">
    <location>
        <begin position="389"/>
        <end position="409"/>
    </location>
</feature>
<dbReference type="GO" id="GO:0009881">
    <property type="term" value="F:photoreceptor activity"/>
    <property type="evidence" value="ECO:0007669"/>
    <property type="project" value="UniProtKB-KW"/>
</dbReference>
<evidence type="ECO:0000256" key="1">
    <source>
        <dbReference type="ARBA" id="ARBA00004141"/>
    </source>
</evidence>
<comment type="similarity">
    <text evidence="2">Belongs to the G-protein coupled receptor 1 family.</text>
</comment>
<feature type="compositionally biased region" description="Low complexity" evidence="14">
    <location>
        <begin position="597"/>
        <end position="631"/>
    </location>
</feature>
<evidence type="ECO:0000256" key="6">
    <source>
        <dbReference type="ARBA" id="ARBA00022925"/>
    </source>
</evidence>
<feature type="region of interest" description="Disordered" evidence="14">
    <location>
        <begin position="529"/>
        <end position="638"/>
    </location>
</feature>
<keyword evidence="5 15" id="KW-0812">Transmembrane</keyword>
<evidence type="ECO:0000259" key="16">
    <source>
        <dbReference type="PROSITE" id="PS50262"/>
    </source>
</evidence>
<keyword evidence="8" id="KW-0157">Chromophore</keyword>
<keyword evidence="18" id="KW-1185">Reference proteome</keyword>
<keyword evidence="7 15" id="KW-1133">Transmembrane helix</keyword>
<dbReference type="SUPFAM" id="SSF81321">
    <property type="entry name" value="Family A G protein-coupled receptor-like"/>
    <property type="match status" value="1"/>
</dbReference>
<feature type="transmembrane region" description="Helical" evidence="15">
    <location>
        <begin position="182"/>
        <end position="206"/>
    </location>
</feature>
<dbReference type="InterPro" id="IPR000276">
    <property type="entry name" value="GPCR_Rhodpsn"/>
</dbReference>
<keyword evidence="10 15" id="KW-0472">Membrane</keyword>
<dbReference type="AlphaFoldDB" id="A0AAE1PJV3"/>
<evidence type="ECO:0000256" key="10">
    <source>
        <dbReference type="ARBA" id="ARBA00023136"/>
    </source>
</evidence>
<name>A0AAE1PJV3_9EUCA</name>
<evidence type="ECO:0000256" key="12">
    <source>
        <dbReference type="ARBA" id="ARBA00023224"/>
    </source>
</evidence>
<accession>A0AAE1PJV3</accession>
<dbReference type="CDD" id="cd14969">
    <property type="entry name" value="7tmA_Opsins_type2_animals"/>
    <property type="match status" value="1"/>
</dbReference>
<evidence type="ECO:0000313" key="18">
    <source>
        <dbReference type="Proteomes" id="UP001292094"/>
    </source>
</evidence>
<keyword evidence="13" id="KW-0844">Vision</keyword>
<feature type="region of interest" description="Disordered" evidence="14">
    <location>
        <begin position="1"/>
        <end position="37"/>
    </location>
</feature>
<evidence type="ECO:0000313" key="17">
    <source>
        <dbReference type="EMBL" id="KAK4308427.1"/>
    </source>
</evidence>
<keyword evidence="6" id="KW-0681">Retinal protein</keyword>
<feature type="compositionally biased region" description="Polar residues" evidence="14">
    <location>
        <begin position="580"/>
        <end position="592"/>
    </location>
</feature>
<dbReference type="Proteomes" id="UP001292094">
    <property type="component" value="Unassembled WGS sequence"/>
</dbReference>
<feature type="transmembrane region" description="Helical" evidence="15">
    <location>
        <begin position="104"/>
        <end position="130"/>
    </location>
</feature>
<comment type="caution">
    <text evidence="17">The sequence shown here is derived from an EMBL/GenBank/DDBJ whole genome shotgun (WGS) entry which is preliminary data.</text>
</comment>
<evidence type="ECO:0000256" key="4">
    <source>
        <dbReference type="ARBA" id="ARBA00022606"/>
    </source>
</evidence>
<sequence>MEASETFQSPPTQPTNNNNCSPTTTTTTNNNNNNCPPNFSTTITTTTIISVGGGDEEGSVEGGGGYYNYWVSSTEEGDAEGGEVGEGYLLSTRPEFTIPLSTEVLIAVGVYLLIVGLISTVGNSVFLLVLRRRLRVLRDGQTVLLMNAALCDLAISLTGYPYSVVSAFYGSWVFGDLVCRMYAFLCFTLNEVQMNTLVVIAMFRYVTVCRPQFKYLLTPRLAGKCLVVVWLYCLAWTIAPLLGWSRYVLEPSGVSCSTDWFDTSPAGVAYSLCLIIFCFLVQVVGLGVCYTKILKTSSRLQPRPLSTSNQLHRHNTITSQQENHMSELDLTEGVACCHHYICMCEATFRSDIEKHVLWVNLLMVLSFIFFWTPYALTSIVSVFKSDLSAFWYIFPTVFAKTSCMMNPLIYGLSHRLLYRELVLLLGRPGCFCCLDGEDGDNTRKLDEMRRKVSDGTYDKEGVYVGKVQVGLCTCNGCAMSRREMIVLARLQKKALQEKKNNKEQPEETQGIAHCSISLVEDVKSCGTTNISNKHNSTPNNNNKTNGSANNDSPGNGTNSSKNNNKKNVAPKNDSPVFVFSTITTSSHKNSSDMGEPSNNINDINNDNENTNTTTTNSNTSTSNTEDNTTTSLRYSVGGPKDKELKEAESDQVVCHVIEDRELRGLMLVYRNWTLQGYGACDVVSSSDATSSSNS</sequence>
<dbReference type="GO" id="GO:0004930">
    <property type="term" value="F:G protein-coupled receptor activity"/>
    <property type="evidence" value="ECO:0007669"/>
    <property type="project" value="UniProtKB-KW"/>
</dbReference>
<keyword evidence="12" id="KW-0807">Transducer</keyword>
<reference evidence="17" key="1">
    <citation type="submission" date="2023-11" db="EMBL/GenBank/DDBJ databases">
        <title>Genome assemblies of two species of porcelain crab, Petrolisthes cinctipes and Petrolisthes manimaculis (Anomura: Porcellanidae).</title>
        <authorList>
            <person name="Angst P."/>
        </authorList>
    </citation>
    <scope>NUCLEOTIDE SEQUENCE</scope>
    <source>
        <strain evidence="17">PB745_02</strain>
        <tissue evidence="17">Gill</tissue>
    </source>
</reference>
<keyword evidence="4" id="KW-0716">Sensory transduction</keyword>
<dbReference type="Pfam" id="PF00001">
    <property type="entry name" value="7tm_1"/>
    <property type="match status" value="1"/>
</dbReference>
<dbReference type="InterPro" id="IPR050125">
    <property type="entry name" value="GPCR_opsins"/>
</dbReference>
<feature type="transmembrane region" description="Helical" evidence="15">
    <location>
        <begin position="357"/>
        <end position="383"/>
    </location>
</feature>
<evidence type="ECO:0000256" key="5">
    <source>
        <dbReference type="ARBA" id="ARBA00022692"/>
    </source>
</evidence>